<keyword evidence="2" id="KW-1185">Reference proteome</keyword>
<proteinExistence type="predicted"/>
<dbReference type="RefSeq" id="WP_308424229.1">
    <property type="nucleotide sequence ID" value="NZ_BMKR01000014.1"/>
</dbReference>
<dbReference type="AlphaFoldDB" id="A0A917CHB6"/>
<accession>A0A917CHB6</accession>
<reference evidence="1" key="1">
    <citation type="journal article" date="2014" name="Int. J. Syst. Evol. Microbiol.">
        <title>Complete genome sequence of Corynebacterium casei LMG S-19264T (=DSM 44701T), isolated from a smear-ripened cheese.</title>
        <authorList>
            <consortium name="US DOE Joint Genome Institute (JGI-PGF)"/>
            <person name="Walter F."/>
            <person name="Albersmeier A."/>
            <person name="Kalinowski J."/>
            <person name="Ruckert C."/>
        </authorList>
    </citation>
    <scope>NUCLEOTIDE SEQUENCE</scope>
    <source>
        <strain evidence="1">CGMCC 1.16134</strain>
    </source>
</reference>
<comment type="caution">
    <text evidence="1">The sequence shown here is derived from an EMBL/GenBank/DDBJ whole genome shotgun (WGS) entry which is preliminary data.</text>
</comment>
<reference evidence="1" key="2">
    <citation type="submission" date="2020-09" db="EMBL/GenBank/DDBJ databases">
        <authorList>
            <person name="Sun Q."/>
            <person name="Zhou Y."/>
        </authorList>
    </citation>
    <scope>NUCLEOTIDE SEQUENCE</scope>
    <source>
        <strain evidence="1">CGMCC 1.16134</strain>
    </source>
</reference>
<dbReference type="Proteomes" id="UP000637643">
    <property type="component" value="Unassembled WGS sequence"/>
</dbReference>
<gene>
    <name evidence="1" type="ORF">GCM10010912_36020</name>
</gene>
<name>A0A917CHB6_9BACL</name>
<sequence>MKIAVYVVDYKGDWSLWISLALAVDTLWWQGTDEGGDYASPGWNRKPAEQVVILSPSLPLGWAIKLREGFLANSGMRTWGSKEWGVYIDHHLEQEIREERAAGGNWPEGWAAQGIRIWRSGDKNWGGLGTALENDGRAFHNAAWLASPGAEAQADLCGLADQLMLAVAGRSLLTPEVEALLLERCPLLGDDWRRAAQLAHLQGRLNLAAAVGERAAGRFAPQHRGRQLPAVAGLWARAAAAWLPPSWRAASRGAVPQRAACAAAASPPAARPAPRAALWAAPIARPASLSGAAGLARCCCAVQRFRPCGPRPVLAPPWRHAGGA</sequence>
<protein>
    <submittedName>
        <fullName evidence="1">Uncharacterized protein</fullName>
    </submittedName>
</protein>
<evidence type="ECO:0000313" key="2">
    <source>
        <dbReference type="Proteomes" id="UP000637643"/>
    </source>
</evidence>
<dbReference type="EMBL" id="BMKR01000014">
    <property type="protein sequence ID" value="GGF87522.1"/>
    <property type="molecule type" value="Genomic_DNA"/>
</dbReference>
<organism evidence="1 2">
    <name type="scientific">Paenibacillus albidus</name>
    <dbReference type="NCBI Taxonomy" id="2041023"/>
    <lineage>
        <taxon>Bacteria</taxon>
        <taxon>Bacillati</taxon>
        <taxon>Bacillota</taxon>
        <taxon>Bacilli</taxon>
        <taxon>Bacillales</taxon>
        <taxon>Paenibacillaceae</taxon>
        <taxon>Paenibacillus</taxon>
    </lineage>
</organism>
<evidence type="ECO:0000313" key="1">
    <source>
        <dbReference type="EMBL" id="GGF87522.1"/>
    </source>
</evidence>